<evidence type="ECO:0000259" key="4">
    <source>
        <dbReference type="PROSITE" id="PS50222"/>
    </source>
</evidence>
<dbReference type="InterPro" id="IPR012893">
    <property type="entry name" value="HipA-like_C"/>
</dbReference>
<dbReference type="NCBIfam" id="TIGR03071">
    <property type="entry name" value="couple_hipA"/>
    <property type="match status" value="1"/>
</dbReference>
<dbReference type="PROSITE" id="PS50222">
    <property type="entry name" value="EF_HAND_2"/>
    <property type="match status" value="1"/>
</dbReference>
<dbReference type="InterPro" id="IPR017508">
    <property type="entry name" value="HipA_N1"/>
</dbReference>
<dbReference type="EMBL" id="CP066802">
    <property type="protein sequence ID" value="QQM67398.1"/>
    <property type="molecule type" value="Genomic_DNA"/>
</dbReference>
<evidence type="ECO:0000256" key="1">
    <source>
        <dbReference type="ARBA" id="ARBA00010164"/>
    </source>
</evidence>
<gene>
    <name evidence="5" type="ORF">JG540_00325</name>
</gene>
<dbReference type="GO" id="GO:0004674">
    <property type="term" value="F:protein serine/threonine kinase activity"/>
    <property type="evidence" value="ECO:0007669"/>
    <property type="project" value="TreeGrafter"/>
</dbReference>
<evidence type="ECO:0000313" key="5">
    <source>
        <dbReference type="EMBL" id="QQM67398.1"/>
    </source>
</evidence>
<accession>A0A7T7M9I5</accession>
<dbReference type="InterPro" id="IPR052028">
    <property type="entry name" value="HipA_Ser/Thr_kinase"/>
</dbReference>
<sequence>MNEAVYAVRLHGEHVGAIHRRDEFTKFIFDRDYWDRPGRMVLGRWFEDHPRKRPHAVHAVPPWFSNLLPEGRLRELIAAEVGVTVRREMDLLARIGHDLPGAVTVHHDAGGTVALELTDNDAASVAGAAVVPGALRFSLAGMALKFSMRETGDRLAVPAHDQDGDWIVKTPDLSYPELPANELAVMELARTVGIEVPDTRLRARDEIDGLGPGAWPSEERVAYCVRRFDRSAGGRVHIEDFAQVLGRAGAGQNKYCSNVQTVAGLAYRGGDRDSLREMVRRTVFNLLVGNGDAHLKNWSLIYPDGRRPRLSPAYDLVCTAVYPNQAEMSLPFFGATRVEDIGREHFLRIRDLLHLPGDDVVDVVDETVESFMQAWTEGASERMPNAVADWIGEHHEATARRLTARQGG</sequence>
<dbReference type="Pfam" id="PF13657">
    <property type="entry name" value="Couple_hipA"/>
    <property type="match status" value="1"/>
</dbReference>
<dbReference type="Pfam" id="PF07804">
    <property type="entry name" value="HipA_C"/>
    <property type="match status" value="1"/>
</dbReference>
<evidence type="ECO:0000256" key="2">
    <source>
        <dbReference type="ARBA" id="ARBA00022679"/>
    </source>
</evidence>
<dbReference type="Proteomes" id="UP000595895">
    <property type="component" value="Chromosome"/>
</dbReference>
<evidence type="ECO:0000313" key="6">
    <source>
        <dbReference type="Proteomes" id="UP000595895"/>
    </source>
</evidence>
<keyword evidence="3" id="KW-0418">Kinase</keyword>
<dbReference type="KEGG" id="awe:JG540_00325"/>
<dbReference type="Gene3D" id="1.10.1070.20">
    <property type="match status" value="1"/>
</dbReference>
<dbReference type="RefSeq" id="WP_200275949.1">
    <property type="nucleotide sequence ID" value="NZ_CP066802.1"/>
</dbReference>
<proteinExistence type="inferred from homology"/>
<name>A0A7T7M9I5_9ACTO</name>
<protein>
    <submittedName>
        <fullName evidence="5">HipA domain-containing protein</fullName>
    </submittedName>
</protein>
<evidence type="ECO:0000256" key="3">
    <source>
        <dbReference type="ARBA" id="ARBA00022777"/>
    </source>
</evidence>
<comment type="similarity">
    <text evidence="1">Belongs to the HipA Ser/Thr kinase family.</text>
</comment>
<keyword evidence="2" id="KW-0808">Transferase</keyword>
<dbReference type="PANTHER" id="PTHR37419:SF1">
    <property type="entry name" value="SERINE_THREONINE-PROTEIN KINASE TOXIN HIPA"/>
    <property type="match status" value="1"/>
</dbReference>
<dbReference type="GO" id="GO:0005829">
    <property type="term" value="C:cytosol"/>
    <property type="evidence" value="ECO:0007669"/>
    <property type="project" value="TreeGrafter"/>
</dbReference>
<feature type="domain" description="EF-hand" evidence="4">
    <location>
        <begin position="216"/>
        <end position="251"/>
    </location>
</feature>
<organism evidence="5 6">
    <name type="scientific">Actinomyces weissii</name>
    <dbReference type="NCBI Taxonomy" id="675090"/>
    <lineage>
        <taxon>Bacteria</taxon>
        <taxon>Bacillati</taxon>
        <taxon>Actinomycetota</taxon>
        <taxon>Actinomycetes</taxon>
        <taxon>Actinomycetales</taxon>
        <taxon>Actinomycetaceae</taxon>
        <taxon>Actinomyces</taxon>
    </lineage>
</organism>
<dbReference type="AlphaFoldDB" id="A0A7T7M9I5"/>
<reference evidence="5 6" key="1">
    <citation type="submission" date="2020-12" db="EMBL/GenBank/DDBJ databases">
        <authorList>
            <person name="Zhou J."/>
        </authorList>
    </citation>
    <scope>NUCLEOTIDE SEQUENCE [LARGE SCALE GENOMIC DNA]</scope>
    <source>
        <strain evidence="5 6">CCUG 61299</strain>
    </source>
</reference>
<dbReference type="GO" id="GO:0005509">
    <property type="term" value="F:calcium ion binding"/>
    <property type="evidence" value="ECO:0007669"/>
    <property type="project" value="InterPro"/>
</dbReference>
<keyword evidence="6" id="KW-1185">Reference proteome</keyword>
<dbReference type="InterPro" id="IPR002048">
    <property type="entry name" value="EF_hand_dom"/>
</dbReference>
<dbReference type="PANTHER" id="PTHR37419">
    <property type="entry name" value="SERINE/THREONINE-PROTEIN KINASE TOXIN HIPA"/>
    <property type="match status" value="1"/>
</dbReference>